<feature type="domain" description="Phage tail fibre protein N-terminal" evidence="3">
    <location>
        <begin position="13"/>
        <end position="148"/>
    </location>
</feature>
<organism evidence="4">
    <name type="scientific">Caudovirales sp. ctu3532</name>
    <dbReference type="NCBI Taxonomy" id="2827639"/>
    <lineage>
        <taxon>Viruses</taxon>
        <taxon>Duplodnaviria</taxon>
        <taxon>Heunggongvirae</taxon>
        <taxon>Uroviricota</taxon>
        <taxon>Caudoviricetes</taxon>
    </lineage>
</organism>
<name>A0A8S5TI38_9CAUD</name>
<sequence length="321" mass="33451">MGTENVLITKAERKYKTLVTDIGNEKMAAAVLTGKKVNVVMAAVGDGGGSYYVPTADMTALKNEVWRDEISGKAINSKSPNMVDIKVVLPGSVGGFTVRECAIFDDEGDMIAVCNVPDAAKAVIEDGIASALTILMHIVMTNGDALSFTLSDPGAETAIVCEITIPHEGWTWQEPGESDEAIDEYRYFVDVPLEEAAEAMYPSVALHKSALETAKNAGLCPCVQAMDGALRFWAKQEPESDMAATAALTGAGGSTSGGGTSYVLPIASATRLGGVKIGKGITVAEDGTISASDGGVNPDNLATSEDTSAMLDEIFPAEDET</sequence>
<reference evidence="4" key="1">
    <citation type="journal article" date="2021" name="Proc. Natl. Acad. Sci. U.S.A.">
        <title>A Catalog of Tens of Thousands of Viruses from Human Metagenomes Reveals Hidden Associations with Chronic Diseases.</title>
        <authorList>
            <person name="Tisza M.J."/>
            <person name="Buck C.B."/>
        </authorList>
    </citation>
    <scope>NUCLEOTIDE SEQUENCE</scope>
    <source>
        <strain evidence="4">Ctu3532</strain>
    </source>
</reference>
<keyword evidence="1" id="KW-1227">Viral tail protein</keyword>
<accession>A0A8S5TI38</accession>
<dbReference type="PANTHER" id="PTHR35191:SF1">
    <property type="entry name" value="PROPHAGE SIDE TAIL FIBER PROTEIN HOMOLOG STFQ-RELATED"/>
    <property type="match status" value="1"/>
</dbReference>
<keyword evidence="2" id="KW-1160">Virus entry into host cell</keyword>
<dbReference type="PANTHER" id="PTHR35191">
    <property type="entry name" value="PROPHAGE SIDE TAIL FIBER PROTEIN HOMOLOG STFQ-RELATED"/>
    <property type="match status" value="1"/>
</dbReference>
<dbReference type="InterPro" id="IPR022225">
    <property type="entry name" value="Phage_tail_fibre_N"/>
</dbReference>
<dbReference type="Pfam" id="PF12571">
    <property type="entry name" value="Phage_tail_fib"/>
    <property type="match status" value="1"/>
</dbReference>
<evidence type="ECO:0000259" key="3">
    <source>
        <dbReference type="Pfam" id="PF12571"/>
    </source>
</evidence>
<keyword evidence="1" id="KW-0946">Virion</keyword>
<proteinExistence type="predicted"/>
<evidence type="ECO:0000256" key="1">
    <source>
        <dbReference type="ARBA" id="ARBA00022672"/>
    </source>
</evidence>
<dbReference type="GO" id="GO:0019062">
    <property type="term" value="P:virion attachment to host cell"/>
    <property type="evidence" value="ECO:0007669"/>
    <property type="project" value="UniProtKB-KW"/>
</dbReference>
<evidence type="ECO:0000256" key="2">
    <source>
        <dbReference type="ARBA" id="ARBA00022804"/>
    </source>
</evidence>
<dbReference type="GO" id="GO:0098024">
    <property type="term" value="C:virus tail, fiber"/>
    <property type="evidence" value="ECO:0007669"/>
    <property type="project" value="UniProtKB-KW"/>
</dbReference>
<evidence type="ECO:0000313" key="4">
    <source>
        <dbReference type="EMBL" id="DAF62905.1"/>
    </source>
</evidence>
<keyword evidence="2" id="KW-0945">Host-virus interaction</keyword>
<dbReference type="EMBL" id="BK032830">
    <property type="protein sequence ID" value="DAF62905.1"/>
    <property type="molecule type" value="Genomic_DNA"/>
</dbReference>
<protein>
    <submittedName>
        <fullName evidence="4">Tail collar fiber protein</fullName>
    </submittedName>
</protein>
<keyword evidence="1" id="KW-1230">Viral tail fiber protein</keyword>
<dbReference type="InterPro" id="IPR051934">
    <property type="entry name" value="Phage_Tail_Fiber_Structural"/>
</dbReference>
<keyword evidence="2" id="KW-1161">Viral attachment to host cell</keyword>